<feature type="compositionally biased region" description="Low complexity" evidence="4">
    <location>
        <begin position="218"/>
        <end position="230"/>
    </location>
</feature>
<dbReference type="InterPro" id="IPR051591">
    <property type="entry name" value="UPF0224_FAM112_RNA_Proc"/>
</dbReference>
<feature type="compositionally biased region" description="Low complexity" evidence="4">
    <location>
        <begin position="301"/>
        <end position="321"/>
    </location>
</feature>
<dbReference type="Proteomes" id="UP001159428">
    <property type="component" value="Unassembled WGS sequence"/>
</dbReference>
<feature type="compositionally biased region" description="Low complexity" evidence="4">
    <location>
        <begin position="175"/>
        <end position="196"/>
    </location>
</feature>
<keyword evidence="3" id="KW-0862">Zinc</keyword>
<evidence type="ECO:0000256" key="4">
    <source>
        <dbReference type="SAM" id="MobiDB-lite"/>
    </source>
</evidence>
<evidence type="ECO:0000256" key="3">
    <source>
        <dbReference type="ARBA" id="ARBA00022833"/>
    </source>
</evidence>
<dbReference type="PANTHER" id="PTHR21402:SF5">
    <property type="entry name" value="GAMETOCYTE SPECIFIC FACTOR 1"/>
    <property type="match status" value="1"/>
</dbReference>
<proteinExistence type="predicted"/>
<keyword evidence="7" id="KW-1185">Reference proteome</keyword>
<evidence type="ECO:0000256" key="1">
    <source>
        <dbReference type="ARBA" id="ARBA00022723"/>
    </source>
</evidence>
<dbReference type="SUPFAM" id="SSF57667">
    <property type="entry name" value="beta-beta-alpha zinc fingers"/>
    <property type="match status" value="1"/>
</dbReference>
<feature type="region of interest" description="Disordered" evidence="4">
    <location>
        <begin position="284"/>
        <end position="325"/>
    </location>
</feature>
<evidence type="ECO:0000313" key="6">
    <source>
        <dbReference type="EMBL" id="CAH3157502.1"/>
    </source>
</evidence>
<gene>
    <name evidence="6" type="ORF">PMEA_00030029</name>
</gene>
<feature type="domain" description="CHHC U11-48K-type" evidence="5">
    <location>
        <begin position="17"/>
        <end position="44"/>
    </location>
</feature>
<feature type="compositionally biased region" description="Polar residues" evidence="4">
    <location>
        <begin position="139"/>
        <end position="150"/>
    </location>
</feature>
<accession>A0AAU9XSE5</accession>
<reference evidence="6 7" key="1">
    <citation type="submission" date="2022-05" db="EMBL/GenBank/DDBJ databases">
        <authorList>
            <consortium name="Genoscope - CEA"/>
            <person name="William W."/>
        </authorList>
    </citation>
    <scope>NUCLEOTIDE SEQUENCE [LARGE SCALE GENOMIC DNA]</scope>
</reference>
<dbReference type="EMBL" id="CALNXJ010000064">
    <property type="protein sequence ID" value="CAH3157502.1"/>
    <property type="molecule type" value="Genomic_DNA"/>
</dbReference>
<protein>
    <recommendedName>
        <fullName evidence="5">CHHC U11-48K-type domain-containing protein</fullName>
    </recommendedName>
</protein>
<evidence type="ECO:0000259" key="5">
    <source>
        <dbReference type="PROSITE" id="PS51800"/>
    </source>
</evidence>
<sequence length="538" mass="61020">MSWSAPEDWSRWDPDTLMICPYDEAHRIKARRFQHHLMKCRQNHPDKDFVNCPFNAKHVMLRHDVRHHVSRCPDRSTIEQYNYKGSEKDDDGFYFKGNTSVPSYHRTEELQPSTENWDDQEADHSQLFHRVDRILPKQESFQSSDSTAVTDIQRLSPEEREKFKQQMRREALLRSSSSEVQLPSSLYNSSQGLSSQVENRGQRYSGTDNPIFRHSLEQSVTVSSSQQQVVHDSDLLRRGPMATSISTPKNPVFQHCLDNMKAQSRSLHENPVVCDKSIEQYSRQLAHGDSNSERPGVGNKSFSSQDTRKTSSSSSSLTNASEELENEIQSRLKLVTNEKPEFALMNNVRGQPTSPKSIGVSSTHLAGVGRARLHAEARKKNFGGVSFSPPKTSDALARTSKTSLTSGSWASVTSNGLPRTILANLSAVVKVVTFVPYHILVILELDACGVYLVVCALRVARLLLSGRLYLSFAWTLSNVAEYRAVMTQRRSKRLPARKTCGKTRKENADEFFVERTVDSSPFLRHIKKLIDTEMERNF</sequence>
<keyword evidence="2" id="KW-0863">Zinc-finger</keyword>
<comment type="caution">
    <text evidence="6">The sequence shown here is derived from an EMBL/GenBank/DDBJ whole genome shotgun (WGS) entry which is preliminary data.</text>
</comment>
<feature type="compositionally biased region" description="Basic and acidic residues" evidence="4">
    <location>
        <begin position="156"/>
        <end position="172"/>
    </location>
</feature>
<evidence type="ECO:0000256" key="2">
    <source>
        <dbReference type="ARBA" id="ARBA00022771"/>
    </source>
</evidence>
<evidence type="ECO:0000313" key="7">
    <source>
        <dbReference type="Proteomes" id="UP001159428"/>
    </source>
</evidence>
<feature type="compositionally biased region" description="Polar residues" evidence="4">
    <location>
        <begin position="197"/>
        <end position="208"/>
    </location>
</feature>
<dbReference type="PROSITE" id="PS51800">
    <property type="entry name" value="ZF_CHHC_U11_48K"/>
    <property type="match status" value="2"/>
</dbReference>
<feature type="region of interest" description="Disordered" evidence="4">
    <location>
        <begin position="139"/>
        <end position="248"/>
    </location>
</feature>
<dbReference type="Pfam" id="PF05253">
    <property type="entry name" value="zf-U11-48K"/>
    <property type="match status" value="2"/>
</dbReference>
<dbReference type="GO" id="GO:0008270">
    <property type="term" value="F:zinc ion binding"/>
    <property type="evidence" value="ECO:0007669"/>
    <property type="project" value="UniProtKB-KW"/>
</dbReference>
<dbReference type="InterPro" id="IPR036236">
    <property type="entry name" value="Znf_C2H2_sf"/>
</dbReference>
<feature type="domain" description="CHHC U11-48K-type" evidence="5">
    <location>
        <begin position="49"/>
        <end position="76"/>
    </location>
</feature>
<dbReference type="InterPro" id="IPR022776">
    <property type="entry name" value="TRM13/UPF0224_CHHC_Znf_dom"/>
</dbReference>
<name>A0AAU9XSE5_9CNID</name>
<dbReference type="AlphaFoldDB" id="A0AAU9XSE5"/>
<organism evidence="6 7">
    <name type="scientific">Pocillopora meandrina</name>
    <dbReference type="NCBI Taxonomy" id="46732"/>
    <lineage>
        <taxon>Eukaryota</taxon>
        <taxon>Metazoa</taxon>
        <taxon>Cnidaria</taxon>
        <taxon>Anthozoa</taxon>
        <taxon>Hexacorallia</taxon>
        <taxon>Scleractinia</taxon>
        <taxon>Astrocoeniina</taxon>
        <taxon>Pocilloporidae</taxon>
        <taxon>Pocillopora</taxon>
    </lineage>
</organism>
<keyword evidence="1" id="KW-0479">Metal-binding</keyword>
<dbReference type="PANTHER" id="PTHR21402">
    <property type="entry name" value="GAMETOCYTE SPECIFIC FACTOR 1-RELATED"/>
    <property type="match status" value="1"/>
</dbReference>